<feature type="transmembrane region" description="Helical" evidence="10">
    <location>
        <begin position="25"/>
        <end position="49"/>
    </location>
</feature>
<comment type="similarity">
    <text evidence="8">Belongs to the methyl-accepting chemotaxis (MCP) protein family.</text>
</comment>
<evidence type="ECO:0000256" key="10">
    <source>
        <dbReference type="SAM" id="Phobius"/>
    </source>
</evidence>
<dbReference type="SMART" id="SM00304">
    <property type="entry name" value="HAMP"/>
    <property type="match status" value="1"/>
</dbReference>
<dbReference type="Gene3D" id="6.10.340.10">
    <property type="match status" value="1"/>
</dbReference>
<dbReference type="GO" id="GO:0005886">
    <property type="term" value="C:plasma membrane"/>
    <property type="evidence" value="ECO:0007669"/>
    <property type="project" value="UniProtKB-SubCell"/>
</dbReference>
<dbReference type="Proteomes" id="UP000256869">
    <property type="component" value="Unassembled WGS sequence"/>
</dbReference>
<dbReference type="InterPro" id="IPR033479">
    <property type="entry name" value="dCache_1"/>
</dbReference>
<evidence type="ECO:0000259" key="11">
    <source>
        <dbReference type="PROSITE" id="PS50111"/>
    </source>
</evidence>
<keyword evidence="7 9" id="KW-0807">Transducer</keyword>
<proteinExistence type="inferred from homology"/>
<feature type="domain" description="Methyl-accepting transducer" evidence="11">
    <location>
        <begin position="403"/>
        <end position="660"/>
    </location>
</feature>
<dbReference type="InterPro" id="IPR003660">
    <property type="entry name" value="HAMP_dom"/>
</dbReference>
<dbReference type="Pfam" id="PF00015">
    <property type="entry name" value="MCPsignal"/>
    <property type="match status" value="1"/>
</dbReference>
<dbReference type="InterPro" id="IPR004089">
    <property type="entry name" value="MCPsignal_dom"/>
</dbReference>
<dbReference type="PROSITE" id="PS50885">
    <property type="entry name" value="HAMP"/>
    <property type="match status" value="1"/>
</dbReference>
<keyword evidence="6 10" id="KW-0472">Membrane</keyword>
<accession>A0A3D9IT22</accession>
<reference evidence="13 14" key="1">
    <citation type="submission" date="2018-07" db="EMBL/GenBank/DDBJ databases">
        <title>Genomic Encyclopedia of Type Strains, Phase III (KMG-III): the genomes of soil and plant-associated and newly described type strains.</title>
        <authorList>
            <person name="Whitman W."/>
        </authorList>
    </citation>
    <scope>NUCLEOTIDE SEQUENCE [LARGE SCALE GENOMIC DNA]</scope>
    <source>
        <strain evidence="13 14">CECT 8236</strain>
    </source>
</reference>
<evidence type="ECO:0000313" key="14">
    <source>
        <dbReference type="Proteomes" id="UP000256869"/>
    </source>
</evidence>
<dbReference type="Pfam" id="PF02743">
    <property type="entry name" value="dCache_1"/>
    <property type="match status" value="1"/>
</dbReference>
<dbReference type="PROSITE" id="PS50111">
    <property type="entry name" value="CHEMOTAXIS_TRANSDUC_2"/>
    <property type="match status" value="1"/>
</dbReference>
<evidence type="ECO:0000259" key="12">
    <source>
        <dbReference type="PROSITE" id="PS50885"/>
    </source>
</evidence>
<gene>
    <name evidence="13" type="ORF">DFP95_102218</name>
</gene>
<evidence type="ECO:0000256" key="7">
    <source>
        <dbReference type="ARBA" id="ARBA00023224"/>
    </source>
</evidence>
<organism evidence="13 14">
    <name type="scientific">Cohnella lupini</name>
    <dbReference type="NCBI Taxonomy" id="1294267"/>
    <lineage>
        <taxon>Bacteria</taxon>
        <taxon>Bacillati</taxon>
        <taxon>Bacillota</taxon>
        <taxon>Bacilli</taxon>
        <taxon>Bacillales</taxon>
        <taxon>Paenibacillaceae</taxon>
        <taxon>Cohnella</taxon>
    </lineage>
</organism>
<comment type="subcellular location">
    <subcellularLocation>
        <location evidence="1">Cell membrane</location>
        <topology evidence="1">Multi-pass membrane protein</topology>
    </subcellularLocation>
</comment>
<evidence type="ECO:0000256" key="1">
    <source>
        <dbReference type="ARBA" id="ARBA00004651"/>
    </source>
</evidence>
<feature type="transmembrane region" description="Helical" evidence="10">
    <location>
        <begin position="312"/>
        <end position="336"/>
    </location>
</feature>
<dbReference type="PANTHER" id="PTHR32089:SF112">
    <property type="entry name" value="LYSOZYME-LIKE PROTEIN-RELATED"/>
    <property type="match status" value="1"/>
</dbReference>
<keyword evidence="5 10" id="KW-1133">Transmembrane helix</keyword>
<evidence type="ECO:0000256" key="2">
    <source>
        <dbReference type="ARBA" id="ARBA00022475"/>
    </source>
</evidence>
<dbReference type="GO" id="GO:0007165">
    <property type="term" value="P:signal transduction"/>
    <property type="evidence" value="ECO:0007669"/>
    <property type="project" value="UniProtKB-KW"/>
</dbReference>
<dbReference type="SMART" id="SM00283">
    <property type="entry name" value="MA"/>
    <property type="match status" value="1"/>
</dbReference>
<protein>
    <submittedName>
        <fullName evidence="13">Methyl-accepting chemotaxis protein</fullName>
    </submittedName>
</protein>
<dbReference type="CDD" id="cd18774">
    <property type="entry name" value="PDC2_HK_sensor"/>
    <property type="match status" value="1"/>
</dbReference>
<name>A0A3D9IT22_9BACL</name>
<sequence>MVASASRIKLLERLSNSKIARFSTIQIRLTVFFVMIIFLSIAITSLVSYKKSDEALNGKIELYSKQIMSQISSNINLELEHIKIAMEDMTSSGEIQNGLSQLGTAGDLAYKLTDQINKTIAHKLSLLNYLSSVTIYVDEETSLGTYNSLDKSQLGTIVQATRNNAGYHYFLIDDPVKEKAYISLSKQIKSAVNGEILGVIVITLEEKHIAKLYGELDLGDSAEIFILDSLGKVISSRNKERFPVNRDLTDPGFAKKLSDEQGELNRTSFFGRAFGADSLIAFSPIAANDWTVVSVIPEAFIRAEIDELKRTMILIGLSCLLGSALIAFFISLGVSIPGKKLLHQMKLVNEGNLNVDFEDKNKDEMGTLSKSFNEMIGTIRSLIRQVGSTSEEMRDQARFVASVSDRFRGGHRQLVESIKQIAGGSSDQANEVAVSVGNMNELSLKMNAIGEDISTISAAIVNIGSICDGTKQVVTALNDKTATANSVSRTVNENIGSLNHQLDTITGIVRLITNISKQTNILAINASIEAARAGSAGRGFAVVADEVKKLAHQSRLASEDIEEIITAVIRKSEATVKEAERAAGLFEEQTAAVAETDKSFVVIKQEIDHILNYVTSAYNASNNMIDSKEKTMKAIEVIASVAQEIAAVTEEAYASSEDQISETEKLADMAEELSRTSSTLSNSILKFKVS</sequence>
<dbReference type="AlphaFoldDB" id="A0A3D9IT22"/>
<keyword evidence="4 10" id="KW-0812">Transmembrane</keyword>
<evidence type="ECO:0000256" key="6">
    <source>
        <dbReference type="ARBA" id="ARBA00023136"/>
    </source>
</evidence>
<dbReference type="SUPFAM" id="SSF58104">
    <property type="entry name" value="Methyl-accepting chemotaxis protein (MCP) signaling domain"/>
    <property type="match status" value="1"/>
</dbReference>
<feature type="domain" description="HAMP" evidence="12">
    <location>
        <begin position="339"/>
        <end position="384"/>
    </location>
</feature>
<evidence type="ECO:0000256" key="4">
    <source>
        <dbReference type="ARBA" id="ARBA00022692"/>
    </source>
</evidence>
<evidence type="ECO:0000313" key="13">
    <source>
        <dbReference type="EMBL" id="RED64797.1"/>
    </source>
</evidence>
<dbReference type="CDD" id="cd06225">
    <property type="entry name" value="HAMP"/>
    <property type="match status" value="1"/>
</dbReference>
<comment type="caution">
    <text evidence="13">The sequence shown here is derived from an EMBL/GenBank/DDBJ whole genome shotgun (WGS) entry which is preliminary data.</text>
</comment>
<keyword evidence="3" id="KW-0145">Chemotaxis</keyword>
<evidence type="ECO:0000256" key="3">
    <source>
        <dbReference type="ARBA" id="ARBA00022500"/>
    </source>
</evidence>
<dbReference type="PANTHER" id="PTHR32089">
    <property type="entry name" value="METHYL-ACCEPTING CHEMOTAXIS PROTEIN MCPB"/>
    <property type="match status" value="1"/>
</dbReference>
<dbReference type="GO" id="GO:0006935">
    <property type="term" value="P:chemotaxis"/>
    <property type="evidence" value="ECO:0007669"/>
    <property type="project" value="UniProtKB-KW"/>
</dbReference>
<keyword evidence="2" id="KW-1003">Cell membrane</keyword>
<dbReference type="Pfam" id="PF00672">
    <property type="entry name" value="HAMP"/>
    <property type="match status" value="1"/>
</dbReference>
<keyword evidence="14" id="KW-1185">Reference proteome</keyword>
<evidence type="ECO:0000256" key="8">
    <source>
        <dbReference type="ARBA" id="ARBA00029447"/>
    </source>
</evidence>
<dbReference type="EMBL" id="QRDY01000002">
    <property type="protein sequence ID" value="RED64797.1"/>
    <property type="molecule type" value="Genomic_DNA"/>
</dbReference>
<evidence type="ECO:0000256" key="9">
    <source>
        <dbReference type="PROSITE-ProRule" id="PRU00284"/>
    </source>
</evidence>
<evidence type="ECO:0000256" key="5">
    <source>
        <dbReference type="ARBA" id="ARBA00022989"/>
    </source>
</evidence>
<dbReference type="RefSeq" id="WP_181907270.1">
    <property type="nucleotide sequence ID" value="NZ_QRDY01000002.1"/>
</dbReference>
<dbReference type="Gene3D" id="3.30.450.20">
    <property type="entry name" value="PAS domain"/>
    <property type="match status" value="1"/>
</dbReference>
<dbReference type="Gene3D" id="1.10.287.950">
    <property type="entry name" value="Methyl-accepting chemotaxis protein"/>
    <property type="match status" value="1"/>
</dbReference>